<feature type="compositionally biased region" description="Polar residues" evidence="1">
    <location>
        <begin position="115"/>
        <end position="134"/>
    </location>
</feature>
<evidence type="ECO:0000259" key="2">
    <source>
        <dbReference type="SMART" id="SM01054"/>
    </source>
</evidence>
<evidence type="ECO:0000313" key="4">
    <source>
        <dbReference type="Proteomes" id="UP001159364"/>
    </source>
</evidence>
<dbReference type="GO" id="GO:0005516">
    <property type="term" value="F:calmodulin binding"/>
    <property type="evidence" value="ECO:0007669"/>
    <property type="project" value="InterPro"/>
</dbReference>
<name>A0AAV8TRG3_9ROSI</name>
<feature type="compositionally biased region" description="Basic and acidic residues" evidence="1">
    <location>
        <begin position="325"/>
        <end position="334"/>
    </location>
</feature>
<dbReference type="InterPro" id="IPR012417">
    <property type="entry name" value="CaM-bd_dom_pln"/>
</dbReference>
<reference evidence="3 4" key="1">
    <citation type="submission" date="2021-09" db="EMBL/GenBank/DDBJ databases">
        <title>Genomic insights and catalytic innovation underlie evolution of tropane alkaloids biosynthesis.</title>
        <authorList>
            <person name="Wang Y.-J."/>
            <person name="Tian T."/>
            <person name="Huang J.-P."/>
            <person name="Huang S.-X."/>
        </authorList>
    </citation>
    <scope>NUCLEOTIDE SEQUENCE [LARGE SCALE GENOMIC DNA]</scope>
    <source>
        <strain evidence="3">KIB-2018</strain>
        <tissue evidence="3">Leaf</tissue>
    </source>
</reference>
<feature type="region of interest" description="Disordered" evidence="1">
    <location>
        <begin position="362"/>
        <end position="386"/>
    </location>
</feature>
<sequence length="882" mass="98895">MVQRTVHGSQAGHVQPEKLLGNMKKMNKKKLTSCQNQDGKNMGSDMKKKMKRTSSIRKSMSQTGKTLPFNGQNGEATPRKQLMIRASDGSPNYMKSTSCSEARKERSQVSCSLNTQLGSDSKNLRMSNSSQSKLGSIAKPSRTLTKASSLKLVRTLTKAPSFKPVRGTARKSSRVLFCSDVNVQKATCSATQKESKFPAYLMLNPGGTESEGTSAIKVCPYTYCSLNGHHHSPLPPLKCFLKARRRSLKTQKSMKSEDASPRKFNPSSGRGCPEDKPALSEAGSIDMVNSPVTGDVDMDFFVEIYANNKVDDAESTQVSTTEFAGKPEEQKNKSDGSPLLPIDLEERFERCQQTFATIQEQEIKDEVEESSPTWLEEGAADGGFDRKETERECYTSMEEDDNISEVTNMEWEEDQLPVPELYSEAEHHNIAYLPAMEKGLLFYKLDVTNHDEIVSNYTGKVLIDDHLQELYEEETSSFDLHGVDRNTELESVQQEIDIVESAQMNSGNVESCDQISFVEEAVEELESDMQATPIPLMESNSGAAAAHASTQGDEVHEKENDNVESNDELENPETYCMNDLKIGTLDRDQEDISLQPDDATMLNDILVIDHRTETGTIAFSSLDHELPEIEVEDAIEEHEKMGDVKSSFGSQNSDSSHNFSEAEEDDTEAVGDSELYNILSPESMPTDVLNVAENQNLLEEDQDGVCKLKIQREQNSDLRMYKVILINENRADEMKGEESFMSDIAQTLLTDKNRTRSKSDQELLSACNKRKWTIQSKKPIKESEEERKFNPRQPNFLPVIPDPEAEKVDLKHQDMDDRKNSEEWMLDYALQKAVTKLAPARKKRVALLVEAFETVLPIPQCPTHIRNRSTAFPHSRPMQACS</sequence>
<dbReference type="InterPro" id="IPR044681">
    <property type="entry name" value="PICBP-like"/>
</dbReference>
<feature type="region of interest" description="Disordered" evidence="1">
    <location>
        <begin position="115"/>
        <end position="141"/>
    </location>
</feature>
<feature type="compositionally biased region" description="Polar residues" evidence="1">
    <location>
        <begin position="89"/>
        <end position="100"/>
    </location>
</feature>
<dbReference type="Proteomes" id="UP001159364">
    <property type="component" value="Linkage Group LG03"/>
</dbReference>
<feature type="domain" description="Calmodulin-binding" evidence="2">
    <location>
        <begin position="748"/>
        <end position="857"/>
    </location>
</feature>
<dbReference type="PANTHER" id="PTHR33923">
    <property type="entry name" value="CALMODULIN-BINDING PROTEIN-RELATED"/>
    <property type="match status" value="1"/>
</dbReference>
<protein>
    <recommendedName>
        <fullName evidence="2">Calmodulin-binding domain-containing protein</fullName>
    </recommendedName>
</protein>
<feature type="compositionally biased region" description="Polar residues" evidence="1">
    <location>
        <begin position="647"/>
        <end position="659"/>
    </location>
</feature>
<keyword evidence="4" id="KW-1185">Reference proteome</keyword>
<dbReference type="AlphaFoldDB" id="A0AAV8TRG3"/>
<comment type="caution">
    <text evidence="3">The sequence shown here is derived from an EMBL/GenBank/DDBJ whole genome shotgun (WGS) entry which is preliminary data.</text>
</comment>
<feature type="region of interest" description="Disordered" evidence="1">
    <location>
        <begin position="640"/>
        <end position="669"/>
    </location>
</feature>
<dbReference type="EMBL" id="JAIWQS010000003">
    <property type="protein sequence ID" value="KAJ8769567.1"/>
    <property type="molecule type" value="Genomic_DNA"/>
</dbReference>
<feature type="region of interest" description="Disordered" evidence="1">
    <location>
        <begin position="313"/>
        <end position="339"/>
    </location>
</feature>
<evidence type="ECO:0000256" key="1">
    <source>
        <dbReference type="SAM" id="MobiDB-lite"/>
    </source>
</evidence>
<organism evidence="3 4">
    <name type="scientific">Erythroxylum novogranatense</name>
    <dbReference type="NCBI Taxonomy" id="1862640"/>
    <lineage>
        <taxon>Eukaryota</taxon>
        <taxon>Viridiplantae</taxon>
        <taxon>Streptophyta</taxon>
        <taxon>Embryophyta</taxon>
        <taxon>Tracheophyta</taxon>
        <taxon>Spermatophyta</taxon>
        <taxon>Magnoliopsida</taxon>
        <taxon>eudicotyledons</taxon>
        <taxon>Gunneridae</taxon>
        <taxon>Pentapetalae</taxon>
        <taxon>rosids</taxon>
        <taxon>fabids</taxon>
        <taxon>Malpighiales</taxon>
        <taxon>Erythroxylaceae</taxon>
        <taxon>Erythroxylum</taxon>
    </lineage>
</organism>
<gene>
    <name evidence="3" type="ORF">K2173_005170</name>
</gene>
<feature type="region of interest" description="Disordered" evidence="1">
    <location>
        <begin position="30"/>
        <end position="49"/>
    </location>
</feature>
<feature type="region of interest" description="Disordered" evidence="1">
    <location>
        <begin position="250"/>
        <end position="287"/>
    </location>
</feature>
<dbReference type="PANTHER" id="PTHR33923:SF2">
    <property type="entry name" value="CALMODULIN-BINDING PROTEIN-RELATED"/>
    <property type="match status" value="1"/>
</dbReference>
<proteinExistence type="predicted"/>
<feature type="region of interest" description="Disordered" evidence="1">
    <location>
        <begin position="541"/>
        <end position="569"/>
    </location>
</feature>
<feature type="region of interest" description="Disordered" evidence="1">
    <location>
        <begin position="88"/>
        <end position="107"/>
    </location>
</feature>
<dbReference type="Pfam" id="PF07839">
    <property type="entry name" value="CaM_binding"/>
    <property type="match status" value="1"/>
</dbReference>
<feature type="region of interest" description="Disordered" evidence="1">
    <location>
        <begin position="780"/>
        <end position="800"/>
    </location>
</feature>
<feature type="compositionally biased region" description="Basic and acidic residues" evidence="1">
    <location>
        <begin position="780"/>
        <end position="789"/>
    </location>
</feature>
<evidence type="ECO:0000313" key="3">
    <source>
        <dbReference type="EMBL" id="KAJ8769567.1"/>
    </source>
</evidence>
<feature type="compositionally biased region" description="Polar residues" evidence="1">
    <location>
        <begin position="541"/>
        <end position="552"/>
    </location>
</feature>
<accession>A0AAV8TRG3</accession>
<dbReference type="SMART" id="SM01054">
    <property type="entry name" value="CaM_binding"/>
    <property type="match status" value="1"/>
</dbReference>